<proteinExistence type="predicted"/>
<comment type="caution">
    <text evidence="1">The sequence shown here is derived from an EMBL/GenBank/DDBJ whole genome shotgun (WGS) entry which is preliminary data.</text>
</comment>
<keyword evidence="2" id="KW-1185">Reference proteome</keyword>
<name>A0ABR7MFK3_9BACT</name>
<evidence type="ECO:0000313" key="2">
    <source>
        <dbReference type="Proteomes" id="UP000622017"/>
    </source>
</evidence>
<sequence>MKGLFSTLLLGGGLTFSPIKPPVLQVQLIVLPPYSVTEGQLLAMDVNRRFYTGEAHGSGSYVFPVSPASTDLFFYPGIGQDTLYVGSSTIDSSTLIVRFPLRLHKNIFGYYICPKCHRADKTVTIVNSEAPPVRLIIAGGDTSYSSIIGRRLYEGCLNTGSKGYCQRDKIRF</sequence>
<organism evidence="1 2">
    <name type="scientific">Hymenobacter citatus</name>
    <dbReference type="NCBI Taxonomy" id="2763506"/>
    <lineage>
        <taxon>Bacteria</taxon>
        <taxon>Pseudomonadati</taxon>
        <taxon>Bacteroidota</taxon>
        <taxon>Cytophagia</taxon>
        <taxon>Cytophagales</taxon>
        <taxon>Hymenobacteraceae</taxon>
        <taxon>Hymenobacter</taxon>
    </lineage>
</organism>
<gene>
    <name evidence="1" type="ORF">H8B15_02955</name>
</gene>
<protein>
    <submittedName>
        <fullName evidence="1">Uncharacterized protein</fullName>
    </submittedName>
</protein>
<reference evidence="1 2" key="1">
    <citation type="submission" date="2020-08" db="EMBL/GenBank/DDBJ databases">
        <title>Hymenobacter sp.</title>
        <authorList>
            <person name="Kim M.K."/>
        </authorList>
    </citation>
    <scope>NUCLEOTIDE SEQUENCE [LARGE SCALE GENOMIC DNA]</scope>
    <source>
        <strain evidence="1 2">BT507</strain>
    </source>
</reference>
<dbReference type="RefSeq" id="WP_187318173.1">
    <property type="nucleotide sequence ID" value="NZ_JACSCY010000002.1"/>
</dbReference>
<accession>A0ABR7MFK3</accession>
<dbReference type="Proteomes" id="UP000622017">
    <property type="component" value="Unassembled WGS sequence"/>
</dbReference>
<dbReference type="EMBL" id="JACSCY010000002">
    <property type="protein sequence ID" value="MBC6609864.1"/>
    <property type="molecule type" value="Genomic_DNA"/>
</dbReference>
<evidence type="ECO:0000313" key="1">
    <source>
        <dbReference type="EMBL" id="MBC6609864.1"/>
    </source>
</evidence>